<proteinExistence type="predicted"/>
<keyword evidence="3" id="KW-1185">Reference proteome</keyword>
<gene>
    <name evidence="2" type="ORF">B0I35DRAFT_46959</name>
</gene>
<protein>
    <submittedName>
        <fullName evidence="2">Uncharacterized protein</fullName>
    </submittedName>
</protein>
<dbReference type="EMBL" id="JAGPNK010000001">
    <property type="protein sequence ID" value="KAH7329541.1"/>
    <property type="molecule type" value="Genomic_DNA"/>
</dbReference>
<dbReference type="AlphaFoldDB" id="A0A8K0T3H9"/>
<accession>A0A8K0T3H9</accession>
<evidence type="ECO:0000256" key="1">
    <source>
        <dbReference type="SAM" id="MobiDB-lite"/>
    </source>
</evidence>
<dbReference type="Proteomes" id="UP000813444">
    <property type="component" value="Unassembled WGS sequence"/>
</dbReference>
<feature type="compositionally biased region" description="Low complexity" evidence="1">
    <location>
        <begin position="84"/>
        <end position="102"/>
    </location>
</feature>
<organism evidence="2 3">
    <name type="scientific">Stachybotrys elegans</name>
    <dbReference type="NCBI Taxonomy" id="80388"/>
    <lineage>
        <taxon>Eukaryota</taxon>
        <taxon>Fungi</taxon>
        <taxon>Dikarya</taxon>
        <taxon>Ascomycota</taxon>
        <taxon>Pezizomycotina</taxon>
        <taxon>Sordariomycetes</taxon>
        <taxon>Hypocreomycetidae</taxon>
        <taxon>Hypocreales</taxon>
        <taxon>Stachybotryaceae</taxon>
        <taxon>Stachybotrys</taxon>
    </lineage>
</organism>
<evidence type="ECO:0000313" key="3">
    <source>
        <dbReference type="Proteomes" id="UP000813444"/>
    </source>
</evidence>
<feature type="region of interest" description="Disordered" evidence="1">
    <location>
        <begin position="32"/>
        <end position="102"/>
    </location>
</feature>
<evidence type="ECO:0000313" key="2">
    <source>
        <dbReference type="EMBL" id="KAH7329541.1"/>
    </source>
</evidence>
<reference evidence="2" key="1">
    <citation type="journal article" date="2021" name="Nat. Commun.">
        <title>Genetic determinants of endophytism in the Arabidopsis root mycobiome.</title>
        <authorList>
            <person name="Mesny F."/>
            <person name="Miyauchi S."/>
            <person name="Thiergart T."/>
            <person name="Pickel B."/>
            <person name="Atanasova L."/>
            <person name="Karlsson M."/>
            <person name="Huettel B."/>
            <person name="Barry K.W."/>
            <person name="Haridas S."/>
            <person name="Chen C."/>
            <person name="Bauer D."/>
            <person name="Andreopoulos W."/>
            <person name="Pangilinan J."/>
            <person name="LaButti K."/>
            <person name="Riley R."/>
            <person name="Lipzen A."/>
            <person name="Clum A."/>
            <person name="Drula E."/>
            <person name="Henrissat B."/>
            <person name="Kohler A."/>
            <person name="Grigoriev I.V."/>
            <person name="Martin F.M."/>
            <person name="Hacquard S."/>
        </authorList>
    </citation>
    <scope>NUCLEOTIDE SEQUENCE</scope>
    <source>
        <strain evidence="2">MPI-CAGE-CH-0235</strain>
    </source>
</reference>
<comment type="caution">
    <text evidence="2">The sequence shown here is derived from an EMBL/GenBank/DDBJ whole genome shotgun (WGS) entry which is preliminary data.</text>
</comment>
<sequence>MTASWSVLKRTGRATLSRPQTVALTIVYCPKPSSQVSRQRMRTPAPLPPTQPLHEHEHEPRSSPPRLLVSALFGGPGLSRINIPSSTSRSLPSLSLSRSGGL</sequence>
<name>A0A8K0T3H9_9HYPO</name>